<sequence>IKEEKINEYLMFTIIEKARQPFIQQSIQQPILFPQQPIFQQPPIDDKNELYNLGKQKLYEKIFNKIEREEKISDLIENNKIDRLIKDSDLIYQQKTILQNNRNRRLNLLQ</sequence>
<proteinExistence type="predicted"/>
<evidence type="ECO:0000313" key="2">
    <source>
        <dbReference type="Proteomes" id="UP000789920"/>
    </source>
</evidence>
<reference evidence="1" key="1">
    <citation type="submission" date="2021-06" db="EMBL/GenBank/DDBJ databases">
        <authorList>
            <person name="Kallberg Y."/>
            <person name="Tangrot J."/>
            <person name="Rosling A."/>
        </authorList>
    </citation>
    <scope>NUCLEOTIDE SEQUENCE</scope>
    <source>
        <strain evidence="1">MA461A</strain>
    </source>
</reference>
<accession>A0ACA9SZF4</accession>
<dbReference type="EMBL" id="CAJVQC010167842">
    <property type="protein sequence ID" value="CAG8849869.1"/>
    <property type="molecule type" value="Genomic_DNA"/>
</dbReference>
<gene>
    <name evidence="1" type="ORF">RPERSI_LOCUS35809</name>
</gene>
<feature type="non-terminal residue" evidence="1">
    <location>
        <position position="110"/>
    </location>
</feature>
<organism evidence="1 2">
    <name type="scientific">Racocetra persica</name>
    <dbReference type="NCBI Taxonomy" id="160502"/>
    <lineage>
        <taxon>Eukaryota</taxon>
        <taxon>Fungi</taxon>
        <taxon>Fungi incertae sedis</taxon>
        <taxon>Mucoromycota</taxon>
        <taxon>Glomeromycotina</taxon>
        <taxon>Glomeromycetes</taxon>
        <taxon>Diversisporales</taxon>
        <taxon>Gigasporaceae</taxon>
        <taxon>Racocetra</taxon>
    </lineage>
</organism>
<feature type="non-terminal residue" evidence="1">
    <location>
        <position position="1"/>
    </location>
</feature>
<protein>
    <submittedName>
        <fullName evidence="1">10822_t:CDS:1</fullName>
    </submittedName>
</protein>
<name>A0ACA9SZF4_9GLOM</name>
<evidence type="ECO:0000313" key="1">
    <source>
        <dbReference type="EMBL" id="CAG8849869.1"/>
    </source>
</evidence>
<keyword evidence="2" id="KW-1185">Reference proteome</keyword>
<comment type="caution">
    <text evidence="1">The sequence shown here is derived from an EMBL/GenBank/DDBJ whole genome shotgun (WGS) entry which is preliminary data.</text>
</comment>
<dbReference type="Proteomes" id="UP000789920">
    <property type="component" value="Unassembled WGS sequence"/>
</dbReference>